<keyword evidence="2 11" id="KW-0436">Ligase</keyword>
<dbReference type="SMART" id="SM00292">
    <property type="entry name" value="BRCT"/>
    <property type="match status" value="1"/>
</dbReference>
<evidence type="ECO:0000256" key="6">
    <source>
        <dbReference type="ARBA" id="ARBA00022833"/>
    </source>
</evidence>
<dbReference type="PROSITE" id="PS50172">
    <property type="entry name" value="BRCT"/>
    <property type="match status" value="1"/>
</dbReference>
<dbReference type="SMART" id="SM00278">
    <property type="entry name" value="HhH1"/>
    <property type="match status" value="3"/>
</dbReference>
<evidence type="ECO:0000313" key="14">
    <source>
        <dbReference type="EMBL" id="MEX6428288.1"/>
    </source>
</evidence>
<dbReference type="SUPFAM" id="SSF47781">
    <property type="entry name" value="RuvA domain 2-like"/>
    <property type="match status" value="1"/>
</dbReference>
<dbReference type="InterPro" id="IPR001679">
    <property type="entry name" value="DNA_ligase"/>
</dbReference>
<reference evidence="14 15" key="1">
    <citation type="submission" date="2024-07" db="EMBL/GenBank/DDBJ databases">
        <title>Draft Genome Sequence of Ferrimicrobium acidiphilum Strain YE2023, Isolated from a Pulp of Bioleach Reactor.</title>
        <authorList>
            <person name="Elkina Y.A."/>
            <person name="Bulaeva A.G."/>
            <person name="Beletsky A.V."/>
            <person name="Mardanov A.V."/>
        </authorList>
    </citation>
    <scope>NUCLEOTIDE SEQUENCE [LARGE SCALE GENOMIC DNA]</scope>
    <source>
        <strain evidence="14 15">YE2023</strain>
    </source>
</reference>
<dbReference type="Gene3D" id="6.20.10.30">
    <property type="match status" value="1"/>
</dbReference>
<evidence type="ECO:0000256" key="4">
    <source>
        <dbReference type="ARBA" id="ARBA00022723"/>
    </source>
</evidence>
<dbReference type="InterPro" id="IPR013839">
    <property type="entry name" value="DNAligase_adenylation"/>
</dbReference>
<dbReference type="SUPFAM" id="SSF56091">
    <property type="entry name" value="DNA ligase/mRNA capping enzyme, catalytic domain"/>
    <property type="match status" value="1"/>
</dbReference>
<dbReference type="PIRSF" id="PIRSF001604">
    <property type="entry name" value="LigA"/>
    <property type="match status" value="1"/>
</dbReference>
<dbReference type="InterPro" id="IPR036420">
    <property type="entry name" value="BRCT_dom_sf"/>
</dbReference>
<dbReference type="Pfam" id="PF12826">
    <property type="entry name" value="HHH_2"/>
    <property type="match status" value="1"/>
</dbReference>
<feature type="binding site" evidence="11">
    <location>
        <begin position="78"/>
        <end position="79"/>
    </location>
    <ligand>
        <name>NAD(+)</name>
        <dbReference type="ChEBI" id="CHEBI:57540"/>
    </ligand>
</feature>
<feature type="binding site" evidence="11">
    <location>
        <begin position="29"/>
        <end position="33"/>
    </location>
    <ligand>
        <name>NAD(+)</name>
        <dbReference type="ChEBI" id="CHEBI:57540"/>
    </ligand>
</feature>
<dbReference type="InterPro" id="IPR003583">
    <property type="entry name" value="Hlx-hairpin-Hlx_DNA-bd_motif"/>
</dbReference>
<evidence type="ECO:0000313" key="15">
    <source>
        <dbReference type="Proteomes" id="UP001560267"/>
    </source>
</evidence>
<evidence type="ECO:0000256" key="11">
    <source>
        <dbReference type="HAMAP-Rule" id="MF_01588"/>
    </source>
</evidence>
<sequence>MRDRIDALRELLDRASYAYYVLDSPVLTDAEYDVLYRELVDLERANPGRITDASPTQRVGAPPSRLFAPVTHTDPMLSIDNVFDTAELEAWVDRLARLLGETPDLFAELKIDGLALSLRYEGGVLLQAATRGDGRIGEDVTANVYTVDAVPKRIAYQDPLEVRGEIYLPRSAFEALNRDPTLKAPFANPRNAAAGSLRQKDPRVTASRGLAFFAYQLESPVLCSTHEESLDYLASLGFRIEPHASPVLRENLLERVQELDRLRGKLDYETDGVVIKVNSLAQRVQVGSTSRAPRWVIAYKFAPEEQVTRLLAIAISVGKTGKITPFAELEPVVVAGSTVTRATLHNAEQIERKDVRVGDLVVVRKAGEIIPEVVRPVPEARLGELPRYQFPTHCPSCGSRLVRAEEEVDFRCPNRFCREQLVQRLSHFCSRDALDIDGMGEMRARQLVDRDLVHTPADLYRLDSGQLHQLPGVGEKMVERLLSGIRASRTRELHRIVFGLAIDNVGLHVAQVVARSITTLADLLTITEDELVALDGIGATVARSVAGFRDDQYGSALLAGLIEVGVVGAPSRVVDTTVSDRLAGLRFVITGSFADYSRDQLRALILSHGGEVSESVSRRTSYLVAGDRGGSKLTKAAELGVEVIDLPSLLELAGRTDVH</sequence>
<feature type="binding site" evidence="11">
    <location>
        <position position="300"/>
    </location>
    <ligand>
        <name>NAD(+)</name>
        <dbReference type="ChEBI" id="CHEBI:57540"/>
    </ligand>
</feature>
<dbReference type="PROSITE" id="PS01056">
    <property type="entry name" value="DNA_LIGASE_N2"/>
    <property type="match status" value="1"/>
</dbReference>
<evidence type="ECO:0000259" key="13">
    <source>
        <dbReference type="PROSITE" id="PS50172"/>
    </source>
</evidence>
<feature type="binding site" evidence="11">
    <location>
        <position position="412"/>
    </location>
    <ligand>
        <name>Zn(2+)</name>
        <dbReference type="ChEBI" id="CHEBI:29105"/>
    </ligand>
</feature>
<feature type="binding site" evidence="11">
    <location>
        <position position="276"/>
    </location>
    <ligand>
        <name>NAD(+)</name>
        <dbReference type="ChEBI" id="CHEBI:57540"/>
    </ligand>
</feature>
<dbReference type="NCBIfam" id="NF005932">
    <property type="entry name" value="PRK07956.1"/>
    <property type="match status" value="1"/>
</dbReference>
<keyword evidence="9 11" id="KW-0234">DNA repair</keyword>
<dbReference type="InterPro" id="IPR001357">
    <property type="entry name" value="BRCT_dom"/>
</dbReference>
<dbReference type="Pfam" id="PF14520">
    <property type="entry name" value="HHH_5"/>
    <property type="match status" value="1"/>
</dbReference>
<dbReference type="Pfam" id="PF03119">
    <property type="entry name" value="DNA_ligase_ZBD"/>
    <property type="match status" value="1"/>
</dbReference>
<protein>
    <recommendedName>
        <fullName evidence="11 12">DNA ligase</fullName>
        <ecNumber evidence="11 12">6.5.1.2</ecNumber>
    </recommendedName>
    <alternativeName>
        <fullName evidence="11">Polydeoxyribonucleotide synthase [NAD(+)]</fullName>
    </alternativeName>
</protein>
<name>A0ABV3XYA3_9ACTN</name>
<dbReference type="Gene3D" id="1.10.287.610">
    <property type="entry name" value="Helix hairpin bin"/>
    <property type="match status" value="1"/>
</dbReference>
<dbReference type="RefSeq" id="WP_298385204.1">
    <property type="nucleotide sequence ID" value="NZ_JBFSHR010000001.1"/>
</dbReference>
<dbReference type="NCBIfam" id="TIGR00575">
    <property type="entry name" value="dnlj"/>
    <property type="match status" value="1"/>
</dbReference>
<dbReference type="Pfam" id="PF01653">
    <property type="entry name" value="DNA_ligase_aden"/>
    <property type="match status" value="1"/>
</dbReference>
<dbReference type="InterPro" id="IPR004149">
    <property type="entry name" value="Znf_DNAligase_C4"/>
</dbReference>
<dbReference type="Gene3D" id="3.30.470.30">
    <property type="entry name" value="DNA ligase/mRNA capping enzyme"/>
    <property type="match status" value="1"/>
</dbReference>
<feature type="binding site" evidence="11">
    <location>
        <position position="131"/>
    </location>
    <ligand>
        <name>NAD(+)</name>
        <dbReference type="ChEBI" id="CHEBI:57540"/>
    </ligand>
</feature>
<keyword evidence="8 11" id="KW-0520">NAD</keyword>
<proteinExistence type="inferred from homology"/>
<dbReference type="CDD" id="cd00114">
    <property type="entry name" value="LIGANc"/>
    <property type="match status" value="1"/>
</dbReference>
<organism evidence="14 15">
    <name type="scientific">Ferrimicrobium acidiphilum</name>
    <dbReference type="NCBI Taxonomy" id="121039"/>
    <lineage>
        <taxon>Bacteria</taxon>
        <taxon>Bacillati</taxon>
        <taxon>Actinomycetota</taxon>
        <taxon>Acidimicrobiia</taxon>
        <taxon>Acidimicrobiales</taxon>
        <taxon>Acidimicrobiaceae</taxon>
        <taxon>Ferrimicrobium</taxon>
    </lineage>
</organism>
<evidence type="ECO:0000256" key="10">
    <source>
        <dbReference type="ARBA" id="ARBA00034005"/>
    </source>
</evidence>
<dbReference type="Pfam" id="PF00533">
    <property type="entry name" value="BRCT"/>
    <property type="match status" value="1"/>
</dbReference>
<dbReference type="InterPro" id="IPR018239">
    <property type="entry name" value="DNA_ligase_AS"/>
</dbReference>
<comment type="similarity">
    <text evidence="11">Belongs to the NAD-dependent DNA ligase family. LigA subfamily.</text>
</comment>
<dbReference type="PANTHER" id="PTHR23389:SF9">
    <property type="entry name" value="DNA LIGASE"/>
    <property type="match status" value="1"/>
</dbReference>
<dbReference type="InterPro" id="IPR033136">
    <property type="entry name" value="DNA_ligase_CS"/>
</dbReference>
<comment type="function">
    <text evidence="1 11">DNA ligase that catalyzes the formation of phosphodiester linkages between 5'-phosphoryl and 3'-hydroxyl groups in double-stranded DNA using NAD as a coenzyme and as the energy source for the reaction. It is essential for DNA replication and repair of damaged DNA.</text>
</comment>
<dbReference type="SMART" id="SM00532">
    <property type="entry name" value="LIGANc"/>
    <property type="match status" value="1"/>
</dbReference>
<feature type="binding site" evidence="11">
    <location>
        <position position="394"/>
    </location>
    <ligand>
        <name>Zn(2+)</name>
        <dbReference type="ChEBI" id="CHEBI:29105"/>
    </ligand>
</feature>
<keyword evidence="6 11" id="KW-0862">Zinc</keyword>
<feature type="domain" description="BRCT" evidence="13">
    <location>
        <begin position="577"/>
        <end position="645"/>
    </location>
</feature>
<dbReference type="Proteomes" id="UP001560267">
    <property type="component" value="Unassembled WGS sequence"/>
</dbReference>
<keyword evidence="15" id="KW-1185">Reference proteome</keyword>
<feature type="binding site" evidence="11">
    <location>
        <position position="165"/>
    </location>
    <ligand>
        <name>NAD(+)</name>
        <dbReference type="ChEBI" id="CHEBI:57540"/>
    </ligand>
</feature>
<comment type="catalytic activity">
    <reaction evidence="10 11 12">
        <text>NAD(+) + (deoxyribonucleotide)n-3'-hydroxyl + 5'-phospho-(deoxyribonucleotide)m = (deoxyribonucleotide)n+m + AMP + beta-nicotinamide D-nucleotide.</text>
        <dbReference type="EC" id="6.5.1.2"/>
    </reaction>
</comment>
<keyword evidence="5 11" id="KW-0227">DNA damage</keyword>
<comment type="caution">
    <text evidence="14">The sequence shown here is derived from an EMBL/GenBank/DDBJ whole genome shotgun (WGS) entry which is preliminary data.</text>
</comment>
<dbReference type="InterPro" id="IPR004150">
    <property type="entry name" value="NAD_DNA_ligase_OB"/>
</dbReference>
<evidence type="ECO:0000256" key="2">
    <source>
        <dbReference type="ARBA" id="ARBA00022598"/>
    </source>
</evidence>
<evidence type="ECO:0000256" key="5">
    <source>
        <dbReference type="ARBA" id="ARBA00022763"/>
    </source>
</evidence>
<evidence type="ECO:0000256" key="7">
    <source>
        <dbReference type="ARBA" id="ARBA00022842"/>
    </source>
</evidence>
<dbReference type="Gene3D" id="1.10.150.20">
    <property type="entry name" value="5' to 3' exonuclease, C-terminal subdomain"/>
    <property type="match status" value="2"/>
</dbReference>
<feature type="active site" description="N6-AMP-lysine intermediate" evidence="11">
    <location>
        <position position="110"/>
    </location>
</feature>
<evidence type="ECO:0000256" key="8">
    <source>
        <dbReference type="ARBA" id="ARBA00023027"/>
    </source>
</evidence>
<keyword evidence="3 11" id="KW-0235">DNA replication</keyword>
<dbReference type="GO" id="GO:0003911">
    <property type="term" value="F:DNA ligase (NAD+) activity"/>
    <property type="evidence" value="ECO:0007669"/>
    <property type="project" value="UniProtKB-EC"/>
</dbReference>
<dbReference type="Gene3D" id="2.40.50.140">
    <property type="entry name" value="Nucleic acid-binding proteins"/>
    <property type="match status" value="1"/>
</dbReference>
<dbReference type="PANTHER" id="PTHR23389">
    <property type="entry name" value="CHROMOSOME TRANSMISSION FIDELITY FACTOR 18"/>
    <property type="match status" value="1"/>
</dbReference>
<dbReference type="SUPFAM" id="SSF52113">
    <property type="entry name" value="BRCT domain"/>
    <property type="match status" value="1"/>
</dbReference>
<evidence type="ECO:0000256" key="12">
    <source>
        <dbReference type="RuleBase" id="RU000618"/>
    </source>
</evidence>
<evidence type="ECO:0000256" key="1">
    <source>
        <dbReference type="ARBA" id="ARBA00004067"/>
    </source>
</evidence>
<evidence type="ECO:0000256" key="3">
    <source>
        <dbReference type="ARBA" id="ARBA00022705"/>
    </source>
</evidence>
<dbReference type="EMBL" id="JBFSHR010000001">
    <property type="protein sequence ID" value="MEX6428288.1"/>
    <property type="molecule type" value="Genomic_DNA"/>
</dbReference>
<dbReference type="CDD" id="cd17748">
    <property type="entry name" value="BRCT_DNA_ligase_like"/>
    <property type="match status" value="1"/>
</dbReference>
<feature type="binding site" evidence="11">
    <location>
        <position position="108"/>
    </location>
    <ligand>
        <name>NAD(+)</name>
        <dbReference type="ChEBI" id="CHEBI:57540"/>
    </ligand>
</feature>
<gene>
    <name evidence="11 14" type="primary">ligA</name>
    <name evidence="14" type="ORF">AB6A68_00305</name>
</gene>
<feature type="binding site" evidence="11">
    <location>
        <position position="397"/>
    </location>
    <ligand>
        <name>Zn(2+)</name>
        <dbReference type="ChEBI" id="CHEBI:29105"/>
    </ligand>
</feature>
<dbReference type="InterPro" id="IPR012340">
    <property type="entry name" value="NA-bd_OB-fold"/>
</dbReference>
<accession>A0ABV3XYA3</accession>
<keyword evidence="11" id="KW-0464">Manganese</keyword>
<dbReference type="EC" id="6.5.1.2" evidence="11 12"/>
<keyword evidence="4 11" id="KW-0479">Metal-binding</keyword>
<dbReference type="SUPFAM" id="SSF50249">
    <property type="entry name" value="Nucleic acid-binding proteins"/>
    <property type="match status" value="1"/>
</dbReference>
<feature type="binding site" evidence="11">
    <location>
        <position position="417"/>
    </location>
    <ligand>
        <name>Zn(2+)</name>
        <dbReference type="ChEBI" id="CHEBI:29105"/>
    </ligand>
</feature>
<dbReference type="HAMAP" id="MF_01588">
    <property type="entry name" value="DNA_ligase_A"/>
    <property type="match status" value="1"/>
</dbReference>
<dbReference type="PROSITE" id="PS01055">
    <property type="entry name" value="DNA_LIGASE_N1"/>
    <property type="match status" value="1"/>
</dbReference>
<dbReference type="InterPro" id="IPR010994">
    <property type="entry name" value="RuvA_2-like"/>
</dbReference>
<dbReference type="InterPro" id="IPR013840">
    <property type="entry name" value="DNAligase_N"/>
</dbReference>
<keyword evidence="7 11" id="KW-0460">Magnesium</keyword>
<dbReference type="Pfam" id="PF03120">
    <property type="entry name" value="OB_DNA_ligase"/>
    <property type="match status" value="1"/>
</dbReference>
<comment type="cofactor">
    <cofactor evidence="11">
        <name>Mg(2+)</name>
        <dbReference type="ChEBI" id="CHEBI:18420"/>
    </cofactor>
    <cofactor evidence="11">
        <name>Mn(2+)</name>
        <dbReference type="ChEBI" id="CHEBI:29035"/>
    </cofactor>
</comment>
<dbReference type="Gene3D" id="3.40.50.10190">
    <property type="entry name" value="BRCT domain"/>
    <property type="match status" value="1"/>
</dbReference>
<evidence type="ECO:0000256" key="9">
    <source>
        <dbReference type="ARBA" id="ARBA00023204"/>
    </source>
</evidence>
<dbReference type="InterPro" id="IPR041663">
    <property type="entry name" value="DisA/LigA_HHH"/>
</dbReference>